<accession>A0A2H1V0F5</accession>
<dbReference type="CDD" id="cd12571">
    <property type="entry name" value="RRM6_RBM19"/>
    <property type="match status" value="1"/>
</dbReference>
<feature type="region of interest" description="Disordered" evidence="7">
    <location>
        <begin position="341"/>
        <end position="370"/>
    </location>
</feature>
<organism evidence="9">
    <name type="scientific">Spodoptera frugiperda</name>
    <name type="common">Fall armyworm</name>
    <dbReference type="NCBI Taxonomy" id="7108"/>
    <lineage>
        <taxon>Eukaryota</taxon>
        <taxon>Metazoa</taxon>
        <taxon>Ecdysozoa</taxon>
        <taxon>Arthropoda</taxon>
        <taxon>Hexapoda</taxon>
        <taxon>Insecta</taxon>
        <taxon>Pterygota</taxon>
        <taxon>Neoptera</taxon>
        <taxon>Endopterygota</taxon>
        <taxon>Lepidoptera</taxon>
        <taxon>Glossata</taxon>
        <taxon>Ditrysia</taxon>
        <taxon>Noctuoidea</taxon>
        <taxon>Noctuidae</taxon>
        <taxon>Amphipyrinae</taxon>
        <taxon>Spodoptera</taxon>
    </lineage>
</organism>
<evidence type="ECO:0000256" key="2">
    <source>
        <dbReference type="ARBA" id="ARBA00022737"/>
    </source>
</evidence>
<dbReference type="InterPro" id="IPR035979">
    <property type="entry name" value="RBD_domain_sf"/>
</dbReference>
<evidence type="ECO:0000256" key="4">
    <source>
        <dbReference type="ARBA" id="ARBA00023242"/>
    </source>
</evidence>
<dbReference type="PANTHER" id="PTHR48039">
    <property type="entry name" value="RNA-BINDING MOTIF PROTEIN 14B"/>
    <property type="match status" value="1"/>
</dbReference>
<feature type="domain" description="RRM" evidence="8">
    <location>
        <begin position="692"/>
        <end position="775"/>
    </location>
</feature>
<dbReference type="SMART" id="SM00360">
    <property type="entry name" value="RRM"/>
    <property type="match status" value="6"/>
</dbReference>
<dbReference type="EMBL" id="ODYU01000113">
    <property type="protein sequence ID" value="SOQ34338.1"/>
    <property type="molecule type" value="Genomic_DNA"/>
</dbReference>
<dbReference type="PROSITE" id="PS50102">
    <property type="entry name" value="RRM"/>
    <property type="match status" value="5"/>
</dbReference>
<reference evidence="9" key="1">
    <citation type="submission" date="2016-07" db="EMBL/GenBank/DDBJ databases">
        <authorList>
            <person name="Bretaudeau A."/>
        </authorList>
    </citation>
    <scope>NUCLEOTIDE SEQUENCE</scope>
    <source>
        <strain evidence="9">Rice</strain>
        <tissue evidence="9">Whole body</tissue>
    </source>
</reference>
<keyword evidence="4" id="KW-0539">Nucleus</keyword>
<dbReference type="PANTHER" id="PTHR48039:SF5">
    <property type="entry name" value="RNA-BINDING PROTEIN 28"/>
    <property type="match status" value="1"/>
</dbReference>
<protein>
    <submittedName>
        <fullName evidence="9">SFRICE_004079</fullName>
    </submittedName>
</protein>
<evidence type="ECO:0000313" key="9">
    <source>
        <dbReference type="EMBL" id="SOQ34338.1"/>
    </source>
</evidence>
<name>A0A2H1V0F5_SPOFR</name>
<feature type="region of interest" description="Disordered" evidence="7">
    <location>
        <begin position="646"/>
        <end position="689"/>
    </location>
</feature>
<dbReference type="CDD" id="cd12318">
    <property type="entry name" value="RRM5_RBM19_like"/>
    <property type="match status" value="1"/>
</dbReference>
<dbReference type="InterPro" id="IPR000504">
    <property type="entry name" value="RRM_dom"/>
</dbReference>
<feature type="domain" description="RRM" evidence="8">
    <location>
        <begin position="2"/>
        <end position="79"/>
    </location>
</feature>
<proteinExistence type="predicted"/>
<dbReference type="InterPro" id="IPR034423">
    <property type="entry name" value="RBM19_RRM5"/>
</dbReference>
<keyword evidence="3 5" id="KW-0694">RNA-binding</keyword>
<keyword evidence="2" id="KW-0677">Repeat</keyword>
<evidence type="ECO:0000256" key="5">
    <source>
        <dbReference type="PROSITE-ProRule" id="PRU00176"/>
    </source>
</evidence>
<evidence type="ECO:0000256" key="1">
    <source>
        <dbReference type="ARBA" id="ARBA00004123"/>
    </source>
</evidence>
<dbReference type="GO" id="GO:0005730">
    <property type="term" value="C:nucleolus"/>
    <property type="evidence" value="ECO:0007669"/>
    <property type="project" value="TreeGrafter"/>
</dbReference>
<dbReference type="GO" id="GO:0003729">
    <property type="term" value="F:mRNA binding"/>
    <property type="evidence" value="ECO:0007669"/>
    <property type="project" value="TreeGrafter"/>
</dbReference>
<feature type="domain" description="RRM" evidence="8">
    <location>
        <begin position="796"/>
        <end position="877"/>
    </location>
</feature>
<evidence type="ECO:0000256" key="6">
    <source>
        <dbReference type="SAM" id="Coils"/>
    </source>
</evidence>
<comment type="subcellular location">
    <subcellularLocation>
        <location evidence="1">Nucleus</location>
    </subcellularLocation>
</comment>
<feature type="compositionally biased region" description="Acidic residues" evidence="7">
    <location>
        <begin position="678"/>
        <end position="689"/>
    </location>
</feature>
<dbReference type="SUPFAM" id="SSF54928">
    <property type="entry name" value="RNA-binding domain, RBD"/>
    <property type="match status" value="5"/>
</dbReference>
<feature type="region of interest" description="Disordered" evidence="7">
    <location>
        <begin position="161"/>
        <end position="218"/>
    </location>
</feature>
<evidence type="ECO:0000256" key="3">
    <source>
        <dbReference type="ARBA" id="ARBA00022884"/>
    </source>
</evidence>
<sequence>MSRLIVKNLPNKVTVEKLKDIFGEKGEVTDVQLKYTKDGKFRNFGFIGYRTEEQANQAREYFDGTCINSMQIQVQTCANLGDEKKPKAWSKYAPDSSAYKKLHKDEIEDKKKTEKKEKKVEKNKNKIKELLRKHKDDPLFAEFIEAHVNDKTAWIKEALDSASKSDDDDDDNNNEETNDEQKETQQNDEIPVKDKQSKKGEIEEVKKDTEKPNKPKKVADAAISDLEYMKLLMKKVGDPAREQVIEESNEQTTEEQQPKKIRNRPLFHVKIMGLPFKCKKKDIKEFFRPLVPFSIRLPYGKGKKVTGFCYVGFRTEKELKKALGKDKLFLGNHRIHIHKYEDKSKLAAEQEEETSRKKREETSNNEESIGESGSIFVRNLPYVVSEEELTSLFEKYGPLAEVNMPIDPILRQPKGFATVTFVMPEHAVKAYTELDGTAFCGRMLHLLPAKAEKADDDEDEEGLSFKEKKAKKLKAQAKSSHNWNVLFLGPNAVADVIASTYNTTKEQLLNDNNKNTSAAVRLALGETQLVAETRAFLEGNGVYLEAFNKPAKKRSKTCILVKNLPANTEKEEIKSLFAKHGQIARFLMPQHGITALVDFIEPFEAKKAFTKLAYSQFKSAPLYLEWAPENVFIKSPEKIDSDKNTIAAQSDDVQDEVEASTTPVPVSKEPGSNNQDVQVEDETELEEPENDTTLFVKNLNFKTTEDSLKAHFSSVGKVHSVSIAKKKDPKNPGQFLSMGYGFVQYYKKEHANEALKNLQVTTLDGKSLELKRSERGNTNEVKTSKKSNKDTTQNGTKILVRNVPFQANRNELHEIFRAFGEIKTLRLPKKLAPGSDQHRGFAFVDYYTKADAKSAFDALCQSTHLYGRRLVLEWAEQGDDTEDVTMLRKRTAQSFNAQAPGGKKSRKGAVDVEKFVEGDDSAM</sequence>
<dbReference type="Pfam" id="PF00076">
    <property type="entry name" value="RRM_1"/>
    <property type="match status" value="6"/>
</dbReference>
<feature type="domain" description="RRM" evidence="8">
    <location>
        <begin position="557"/>
        <end position="629"/>
    </location>
</feature>
<feature type="compositionally biased region" description="Acidic residues" evidence="7">
    <location>
        <begin position="166"/>
        <end position="178"/>
    </location>
</feature>
<dbReference type="AlphaFoldDB" id="A0A2H1V0F5"/>
<dbReference type="InterPro" id="IPR051945">
    <property type="entry name" value="RRM_MRD1_RNA_proc_ribogen"/>
</dbReference>
<gene>
    <name evidence="9" type="ORF">SFRICE_004079</name>
</gene>
<evidence type="ECO:0000259" key="8">
    <source>
        <dbReference type="PROSITE" id="PS50102"/>
    </source>
</evidence>
<dbReference type="CDD" id="cd12254">
    <property type="entry name" value="RRM_hnRNPH_ESRPs_RBM12_like"/>
    <property type="match status" value="1"/>
</dbReference>
<dbReference type="Gene3D" id="3.30.70.330">
    <property type="match status" value="6"/>
</dbReference>
<feature type="compositionally biased region" description="Polar residues" evidence="7">
    <location>
        <begin position="659"/>
        <end position="677"/>
    </location>
</feature>
<feature type="compositionally biased region" description="Basic and acidic residues" evidence="7">
    <location>
        <begin position="179"/>
        <end position="218"/>
    </location>
</feature>
<feature type="region of interest" description="Disordered" evidence="7">
    <location>
        <begin position="770"/>
        <end position="794"/>
    </location>
</feature>
<dbReference type="InterPro" id="IPR034421">
    <property type="entry name" value="RBM19_RRM6"/>
</dbReference>
<feature type="coiled-coil region" evidence="6">
    <location>
        <begin position="104"/>
        <end position="137"/>
    </location>
</feature>
<feature type="compositionally biased region" description="Basic and acidic residues" evidence="7">
    <location>
        <begin position="341"/>
        <end position="362"/>
    </location>
</feature>
<dbReference type="InterPro" id="IPR012677">
    <property type="entry name" value="Nucleotide-bd_a/b_plait_sf"/>
</dbReference>
<feature type="domain" description="RRM" evidence="8">
    <location>
        <begin position="373"/>
        <end position="451"/>
    </location>
</feature>
<dbReference type="FunFam" id="3.30.70.330:FF:000738">
    <property type="entry name" value="RNA-binding motif protein 19"/>
    <property type="match status" value="1"/>
</dbReference>
<keyword evidence="6" id="KW-0175">Coiled coil</keyword>
<evidence type="ECO:0000256" key="7">
    <source>
        <dbReference type="SAM" id="MobiDB-lite"/>
    </source>
</evidence>